<reference evidence="2 3" key="1">
    <citation type="submission" date="2020-02" db="EMBL/GenBank/DDBJ databases">
        <authorList>
            <person name="Kim H.M."/>
            <person name="Jeon C.O."/>
        </authorList>
    </citation>
    <scope>NUCLEOTIDE SEQUENCE [LARGE SCALE GENOMIC DNA]</scope>
    <source>
        <strain evidence="2 3">PeD5</strain>
    </source>
</reference>
<dbReference type="Proteomes" id="UP000475385">
    <property type="component" value="Unassembled WGS sequence"/>
</dbReference>
<evidence type="ECO:0000256" key="1">
    <source>
        <dbReference type="SAM" id="MobiDB-lite"/>
    </source>
</evidence>
<dbReference type="AlphaFoldDB" id="A0A6M1LGN0"/>
<keyword evidence="3" id="KW-1185">Reference proteome</keyword>
<dbReference type="PANTHER" id="PTHR36837:SF2">
    <property type="entry name" value="POLY(3-HYDROXYALKANOATE) POLYMERASE SUBUNIT PHAC"/>
    <property type="match status" value="1"/>
</dbReference>
<dbReference type="InterPro" id="IPR029058">
    <property type="entry name" value="AB_hydrolase_fold"/>
</dbReference>
<dbReference type="Gene3D" id="3.40.50.1820">
    <property type="entry name" value="alpha/beta hydrolase"/>
    <property type="match status" value="1"/>
</dbReference>
<dbReference type="PANTHER" id="PTHR36837">
    <property type="entry name" value="POLY(3-HYDROXYALKANOATE) POLYMERASE SUBUNIT PHAC"/>
    <property type="match status" value="1"/>
</dbReference>
<accession>A0A6M1LGN0</accession>
<protein>
    <submittedName>
        <fullName evidence="2">DUF3141 domain-containing protein</fullName>
    </submittedName>
</protein>
<dbReference type="SUPFAM" id="SSF53474">
    <property type="entry name" value="alpha/beta-Hydrolases"/>
    <property type="match status" value="1"/>
</dbReference>
<organism evidence="2 3">
    <name type="scientific">Falsiroseomonas algicola</name>
    <dbReference type="NCBI Taxonomy" id="2716930"/>
    <lineage>
        <taxon>Bacteria</taxon>
        <taxon>Pseudomonadati</taxon>
        <taxon>Pseudomonadota</taxon>
        <taxon>Alphaproteobacteria</taxon>
        <taxon>Acetobacterales</taxon>
        <taxon>Roseomonadaceae</taxon>
        <taxon>Falsiroseomonas</taxon>
    </lineage>
</organism>
<gene>
    <name evidence="2" type="ORF">G3576_05950</name>
</gene>
<sequence>MSTATTPPGTRPAPDLMARGMDTMARFMDQARQMGDVAARQMAALAPAMRPTFAAPGERSPAAALMGKSPMALAQDAMAYAVDATQRSILFWDTMRQAGNTFVEHEKAGCPPVLVFDWDMVVDGRTLPRRCNYALVSIKPPAGFKPTDPAMRPFVIIDPRAGHGAGIGGFKSDSQVGVALRRGHPVYFVIFFRDPEPGQTILDITSAEATFLRTIHERHPQAQKPVVIGNCQGGWAVMMLGASEPDLTGPLVLNGAPLSYWAGEKGRNPMRYTGGLAGGSWPAALMADLGNGTFDGANLVANFESLSPGNTWFRKYYNLYEKADTEAERFLEFERWWGGYFLMTRDEIRWIVENLFIGDKFARGEISAGKGASFNMRAVKSPIVVFASAGDNITPPGQALRWIADVYRDEQEIKALGQTIVYLVHDDIGHLGIFVSGKIANKEHTEIANTLDLIESVAPGLYEMRITGAEGTGLNAGYQVELVERSVADIRAVSGEAENEAFPAVARISALNQMAYDTFASPVVRQFATERTAEMRRQMNPMRARRYMVSDQNPAMAPLAGLAAAVKENRAPLTPDNPFLALERAWADGVEQSIDRWRDLRDAWQESAFHAVYGTLAAFGVANDAVVEPAEAVAEALGDLPDVRAALARIAEGGYAEAVVRMMILLAKARGGVRRNRLERSNALLTGEEPFASLSSAARQALIREQTVVVEMAPEEALATLPALLPDPADRMRALTTVGDVAGPEEEMGERAQAMLARLRAVLAPPPALPAPQAPEAARRHGRPKR</sequence>
<evidence type="ECO:0000313" key="3">
    <source>
        <dbReference type="Proteomes" id="UP000475385"/>
    </source>
</evidence>
<proteinExistence type="predicted"/>
<dbReference type="InterPro" id="IPR024501">
    <property type="entry name" value="DUF3141"/>
</dbReference>
<dbReference type="EMBL" id="JAAIKB010000002">
    <property type="protein sequence ID" value="NGM19548.1"/>
    <property type="molecule type" value="Genomic_DNA"/>
</dbReference>
<reference evidence="2 3" key="2">
    <citation type="submission" date="2020-03" db="EMBL/GenBank/DDBJ databases">
        <title>Roseomonas stagni sp. nov., isolated from pond water in Japan.</title>
        <authorList>
            <person name="Furuhata K."/>
            <person name="Miyamoto H."/>
            <person name="Goto K."/>
        </authorList>
    </citation>
    <scope>NUCLEOTIDE SEQUENCE [LARGE SCALE GENOMIC DNA]</scope>
    <source>
        <strain evidence="2 3">PeD5</strain>
    </source>
</reference>
<evidence type="ECO:0000313" key="2">
    <source>
        <dbReference type="EMBL" id="NGM19548.1"/>
    </source>
</evidence>
<comment type="caution">
    <text evidence="2">The sequence shown here is derived from an EMBL/GenBank/DDBJ whole genome shotgun (WGS) entry which is preliminary data.</text>
</comment>
<dbReference type="InterPro" id="IPR051321">
    <property type="entry name" value="PHA/PHB_synthase"/>
</dbReference>
<dbReference type="RefSeq" id="WP_164693446.1">
    <property type="nucleotide sequence ID" value="NZ_JAAIKB010000002.1"/>
</dbReference>
<name>A0A6M1LGN0_9PROT</name>
<feature type="region of interest" description="Disordered" evidence="1">
    <location>
        <begin position="766"/>
        <end position="786"/>
    </location>
</feature>
<dbReference type="Pfam" id="PF11339">
    <property type="entry name" value="DUF3141"/>
    <property type="match status" value="1"/>
</dbReference>